<keyword evidence="1" id="KW-0813">Transport</keyword>
<reference evidence="3" key="2">
    <citation type="journal article" date="2021" name="Genome Biol. Evol.">
        <title>Developing a high-quality reference genome for a parasitic bivalve with doubly uniparental inheritance (Bivalvia: Unionida).</title>
        <authorList>
            <person name="Smith C.H."/>
        </authorList>
    </citation>
    <scope>NUCLEOTIDE SEQUENCE</scope>
    <source>
        <strain evidence="3">CHS0354</strain>
        <tissue evidence="3">Mantle</tissue>
    </source>
</reference>
<dbReference type="Proteomes" id="UP001195483">
    <property type="component" value="Unassembled WGS sequence"/>
</dbReference>
<reference evidence="3" key="1">
    <citation type="journal article" date="2021" name="Genome Biol. Evol.">
        <title>A High-Quality Reference Genome for a Parasitic Bivalve with Doubly Uniparental Inheritance (Bivalvia: Unionida).</title>
        <authorList>
            <person name="Smith C.H."/>
        </authorList>
    </citation>
    <scope>NUCLEOTIDE SEQUENCE</scope>
    <source>
        <strain evidence="3">CHS0354</strain>
    </source>
</reference>
<dbReference type="Pfam" id="PF00005">
    <property type="entry name" value="ABC_tran"/>
    <property type="match status" value="1"/>
</dbReference>
<dbReference type="SUPFAM" id="SSF50630">
    <property type="entry name" value="Acid proteases"/>
    <property type="match status" value="1"/>
</dbReference>
<feature type="domain" description="ABC transporter" evidence="2">
    <location>
        <begin position="142"/>
        <end position="347"/>
    </location>
</feature>
<dbReference type="InterPro" id="IPR021109">
    <property type="entry name" value="Peptidase_aspartic_dom_sf"/>
</dbReference>
<reference evidence="3" key="3">
    <citation type="submission" date="2023-05" db="EMBL/GenBank/DDBJ databases">
        <authorList>
            <person name="Smith C.H."/>
        </authorList>
    </citation>
    <scope>NUCLEOTIDE SEQUENCE</scope>
    <source>
        <strain evidence="3">CHS0354</strain>
        <tissue evidence="3">Mantle</tissue>
    </source>
</reference>
<evidence type="ECO:0000259" key="2">
    <source>
        <dbReference type="PROSITE" id="PS50893"/>
    </source>
</evidence>
<organism evidence="3 4">
    <name type="scientific">Potamilus streckersoni</name>
    <dbReference type="NCBI Taxonomy" id="2493646"/>
    <lineage>
        <taxon>Eukaryota</taxon>
        <taxon>Metazoa</taxon>
        <taxon>Spiralia</taxon>
        <taxon>Lophotrochozoa</taxon>
        <taxon>Mollusca</taxon>
        <taxon>Bivalvia</taxon>
        <taxon>Autobranchia</taxon>
        <taxon>Heteroconchia</taxon>
        <taxon>Palaeoheterodonta</taxon>
        <taxon>Unionida</taxon>
        <taxon>Unionoidea</taxon>
        <taxon>Unionidae</taxon>
        <taxon>Ambleminae</taxon>
        <taxon>Lampsilini</taxon>
        <taxon>Potamilus</taxon>
    </lineage>
</organism>
<evidence type="ECO:0000313" key="3">
    <source>
        <dbReference type="EMBL" id="KAK3606869.1"/>
    </source>
</evidence>
<proteinExistence type="predicted"/>
<comment type="caution">
    <text evidence="3">The sequence shown here is derived from an EMBL/GenBank/DDBJ whole genome shotgun (WGS) entry which is preliminary data.</text>
</comment>
<dbReference type="PANTHER" id="PTHR42781">
    <property type="entry name" value="SPERMIDINE/PUTRESCINE IMPORT ATP-BINDING PROTEIN POTA"/>
    <property type="match status" value="1"/>
</dbReference>
<dbReference type="Gene3D" id="2.40.70.10">
    <property type="entry name" value="Acid Proteases"/>
    <property type="match status" value="1"/>
</dbReference>
<keyword evidence="4" id="KW-1185">Reference proteome</keyword>
<dbReference type="InterPro" id="IPR003439">
    <property type="entry name" value="ABC_transporter-like_ATP-bd"/>
</dbReference>
<gene>
    <name evidence="3" type="ORF">CHS0354_018463</name>
</gene>
<evidence type="ECO:0000313" key="4">
    <source>
        <dbReference type="Proteomes" id="UP001195483"/>
    </source>
</evidence>
<dbReference type="PROSITE" id="PS50893">
    <property type="entry name" value="ABC_TRANSPORTER_2"/>
    <property type="match status" value="1"/>
</dbReference>
<protein>
    <recommendedName>
        <fullName evidence="2">ABC transporter domain-containing protein</fullName>
    </recommendedName>
</protein>
<dbReference type="PANTHER" id="PTHR42781:SF4">
    <property type="entry name" value="SPERMIDINE_PUTRESCINE IMPORT ATP-BINDING PROTEIN POTA"/>
    <property type="match status" value="1"/>
</dbReference>
<dbReference type="SUPFAM" id="SSF52540">
    <property type="entry name" value="P-loop containing nucleoside triphosphate hydrolases"/>
    <property type="match status" value="1"/>
</dbReference>
<dbReference type="InterPro" id="IPR027417">
    <property type="entry name" value="P-loop_NTPase"/>
</dbReference>
<accession>A0AAE0WA96</accession>
<dbReference type="GO" id="GO:0016887">
    <property type="term" value="F:ATP hydrolysis activity"/>
    <property type="evidence" value="ECO:0007669"/>
    <property type="project" value="InterPro"/>
</dbReference>
<dbReference type="AlphaFoldDB" id="A0AAE0WA96"/>
<name>A0AAE0WA96_9BIVA</name>
<dbReference type="EMBL" id="JAEAOA010001141">
    <property type="protein sequence ID" value="KAK3606869.1"/>
    <property type="molecule type" value="Genomic_DNA"/>
</dbReference>
<dbReference type="Gene3D" id="3.40.50.300">
    <property type="entry name" value="P-loop containing nucleotide triphosphate hydrolases"/>
    <property type="match status" value="1"/>
</dbReference>
<sequence>MSNNNLGYQAFKFEWVGLTPRLITPVVIYPELEINQIRLNDILTNPASAKLVFYALWDTGAEISCIKPEAVKRLGISETNFVGFTQVTGVNSETQKMPRYKVGGLILPNNVMFEGFDLVESSIASEEADILIGMNLILQEMLQLKNVSLLSKEKPLVQNLSFSVGMGEVLTVMGESGSGKSTLLSWIIGLPQPHITAAQGKIILNGADITDLPPEKRRIGIQFQEHLLFPHMTAEENLKFAAPKLPRAKRQEMIDQAFADTGLDALRRRYPHELSGGEQSRISLMRTLIAGPAVVLLDEPFSKLDVKTRTYIKNFTYQRLKDAGIPALLVTHDISDMPSDDAPKIQIDSP</sequence>
<dbReference type="GO" id="GO:0005524">
    <property type="term" value="F:ATP binding"/>
    <property type="evidence" value="ECO:0007669"/>
    <property type="project" value="InterPro"/>
</dbReference>
<evidence type="ECO:0000256" key="1">
    <source>
        <dbReference type="ARBA" id="ARBA00022448"/>
    </source>
</evidence>
<dbReference type="InterPro" id="IPR050093">
    <property type="entry name" value="ABC_SmlMolc_Importer"/>
</dbReference>